<dbReference type="InterPro" id="IPR036138">
    <property type="entry name" value="PBP_dimer_sf"/>
</dbReference>
<evidence type="ECO:0000256" key="3">
    <source>
        <dbReference type="ARBA" id="ARBA00023136"/>
    </source>
</evidence>
<evidence type="ECO:0000313" key="9">
    <source>
        <dbReference type="Proteomes" id="UP000037843"/>
    </source>
</evidence>
<dbReference type="GO" id="GO:0008658">
    <property type="term" value="F:penicillin binding"/>
    <property type="evidence" value="ECO:0007669"/>
    <property type="project" value="InterPro"/>
</dbReference>
<dbReference type="EMBL" id="LQYE01000030">
    <property type="protein sequence ID" value="OAT67394.1"/>
    <property type="molecule type" value="Genomic_DNA"/>
</dbReference>
<evidence type="ECO:0000313" key="10">
    <source>
        <dbReference type="Proteomes" id="UP000037962"/>
    </source>
</evidence>
<dbReference type="PANTHER" id="PTHR30627:SF1">
    <property type="entry name" value="PEPTIDOGLYCAN D,D-TRANSPEPTIDASE FTSI"/>
    <property type="match status" value="1"/>
</dbReference>
<dbReference type="Proteomes" id="UP000037962">
    <property type="component" value="Unassembled WGS sequence"/>
</dbReference>
<feature type="domain" description="Penicillin-binding protein transpeptidase" evidence="4">
    <location>
        <begin position="260"/>
        <end position="575"/>
    </location>
</feature>
<keyword evidence="6" id="KW-0132">Cell division</keyword>
<dbReference type="Gene3D" id="3.90.1310.10">
    <property type="entry name" value="Penicillin-binding protein 2a (Domain 2)"/>
    <property type="match status" value="1"/>
</dbReference>
<comment type="subcellular location">
    <subcellularLocation>
        <location evidence="1">Membrane</location>
    </subcellularLocation>
</comment>
<dbReference type="EMBL" id="LJFS01000022">
    <property type="protein sequence ID" value="KPG31795.1"/>
    <property type="molecule type" value="Genomic_DNA"/>
</dbReference>
<keyword evidence="3" id="KW-0472">Membrane</keyword>
<dbReference type="Pfam" id="PF00905">
    <property type="entry name" value="Transpeptidase"/>
    <property type="match status" value="1"/>
</dbReference>
<comment type="similarity">
    <text evidence="2">Belongs to the transpeptidase family.</text>
</comment>
<dbReference type="Proteomes" id="UP000037843">
    <property type="component" value="Unassembled WGS sequence"/>
</dbReference>
<dbReference type="GO" id="GO:0051301">
    <property type="term" value="P:cell division"/>
    <property type="evidence" value="ECO:0007669"/>
    <property type="project" value="UniProtKB-KW"/>
</dbReference>
<proteinExistence type="inferred from homology"/>
<dbReference type="AlphaFoldDB" id="A0A0N1LWZ7"/>
<dbReference type="InterPro" id="IPR050515">
    <property type="entry name" value="Beta-lactam/transpept"/>
</dbReference>
<dbReference type="PANTHER" id="PTHR30627">
    <property type="entry name" value="PEPTIDOGLYCAN D,D-TRANSPEPTIDASE"/>
    <property type="match status" value="1"/>
</dbReference>
<dbReference type="Proteomes" id="UP000186919">
    <property type="component" value="Unassembled WGS sequence"/>
</dbReference>
<comment type="caution">
    <text evidence="6">The sequence shown here is derived from an EMBL/GenBank/DDBJ whole genome shotgun (WGS) entry which is preliminary data.</text>
</comment>
<dbReference type="GO" id="GO:0071555">
    <property type="term" value="P:cell wall organization"/>
    <property type="evidence" value="ECO:0007669"/>
    <property type="project" value="TreeGrafter"/>
</dbReference>
<evidence type="ECO:0000313" key="8">
    <source>
        <dbReference type="EMBL" id="OAT67394.1"/>
    </source>
</evidence>
<protein>
    <submittedName>
        <fullName evidence="6">Cell division protein FtsI</fullName>
    </submittedName>
</protein>
<gene>
    <name evidence="6" type="ORF">AN908_17220</name>
    <name evidence="7" type="ORF">AN912_17340</name>
    <name evidence="8" type="ORF">AWB85_13915</name>
</gene>
<evidence type="ECO:0000259" key="5">
    <source>
        <dbReference type="Pfam" id="PF03717"/>
    </source>
</evidence>
<evidence type="ECO:0000256" key="2">
    <source>
        <dbReference type="ARBA" id="ARBA00007171"/>
    </source>
</evidence>
<dbReference type="GO" id="GO:0005886">
    <property type="term" value="C:plasma membrane"/>
    <property type="evidence" value="ECO:0007669"/>
    <property type="project" value="TreeGrafter"/>
</dbReference>
<name>A0A0N1LWZ7_9MYCO</name>
<dbReference type="KEGG" id="miz:BAB75_10865"/>
<feature type="domain" description="Penicillin-binding protein dimerisation" evidence="5">
    <location>
        <begin position="33"/>
        <end position="216"/>
    </location>
</feature>
<organism evidence="6 9">
    <name type="scientific">Mycobacteroides immunogenum</name>
    <dbReference type="NCBI Taxonomy" id="83262"/>
    <lineage>
        <taxon>Bacteria</taxon>
        <taxon>Bacillati</taxon>
        <taxon>Actinomycetota</taxon>
        <taxon>Actinomycetes</taxon>
        <taxon>Mycobacteriales</taxon>
        <taxon>Mycobacteriaceae</taxon>
        <taxon>Mycobacteroides</taxon>
    </lineage>
</organism>
<evidence type="ECO:0000256" key="1">
    <source>
        <dbReference type="ARBA" id="ARBA00004370"/>
    </source>
</evidence>
<dbReference type="PATRIC" id="fig|83262.10.peg.4233"/>
<evidence type="ECO:0000313" key="11">
    <source>
        <dbReference type="Proteomes" id="UP000186919"/>
    </source>
</evidence>
<reference evidence="9 10" key="1">
    <citation type="submission" date="2015-09" db="EMBL/GenBank/DDBJ databases">
        <title>Genome Sequences of Mycobacterium immunogenum Isolates, Recuperated from a Chloraminated Drinking Water Distribution System Simulator Subjected to Episodes of Nitrification.</title>
        <authorList>
            <person name="Gomez-Alvarez V."/>
            <person name="Revetta R.P."/>
        </authorList>
    </citation>
    <scope>NUCLEOTIDE SEQUENCE [LARGE SCALE GENOMIC DNA]</scope>
    <source>
        <strain evidence="6 9">H008</strain>
        <strain evidence="7 10">H076</strain>
    </source>
</reference>
<sequence>MAVAAIQLFTLQGPRAAGLRAEASGQLKVTETEKALRGTIVDRAGNKLAFTIEARALTFQPKKIREQLNKAWEKSKAILDDPGKSDADKAAAAKIRSVEPERRLQDIANGVSAKLGNKPDAKSLLKKIRSDDTFAYLARSVDPGIAAEITKEFPEVGAERQDIRQYPGGSLAANIVGSIDWEGYGLLGLEDSLDSALAGKDGSLTYDRGSDGAVIPGSYRDRHNAVNGSTVELTLDNDIQFYVQQQVQQAKDLSEARSVSAVVLDSKTGEVLAMANDNTFDPSQNLGKQGNREMGNLSVSSPFEPGSVNKVITASAVIENDLSNPDEVLQVPGSINMGGVTVRDAWPHGTVPFTTTGVFGKSSNVGTLMLAQRVGPERFMDLVDKFGLGQRTGVGLPGESAGIVPPIEQWSGSTFSNLPIGQGLSMTLLQMSGMYQAIANDGVRIPPRIVKSITAPDGSRKEEPRPAPVQVVNAGTARTVRNMLRAVLQPDARQIQNGTGASGAVDGYQLSGKTGTAQQINPACGCYFDDVYWITFAGIATTDDPRYVIGIEMNAPKRGSDGSPHMTAAPLFHNIASWLMRRENVPLSPDPGPPLILQAT</sequence>
<dbReference type="SUPFAM" id="SSF56601">
    <property type="entry name" value="beta-lactamase/transpeptidase-like"/>
    <property type="match status" value="1"/>
</dbReference>
<dbReference type="STRING" id="83262.BAB75_10865"/>
<evidence type="ECO:0000313" key="7">
    <source>
        <dbReference type="EMBL" id="KPG31795.1"/>
    </source>
</evidence>
<dbReference type="EMBL" id="LJFO01000009">
    <property type="protein sequence ID" value="KPG09171.1"/>
    <property type="molecule type" value="Genomic_DNA"/>
</dbReference>
<dbReference type="InterPro" id="IPR001460">
    <property type="entry name" value="PCN-bd_Tpept"/>
</dbReference>
<accession>A0A0N1LWZ7</accession>
<dbReference type="Gene3D" id="3.30.450.330">
    <property type="match status" value="1"/>
</dbReference>
<keyword evidence="10" id="KW-1185">Reference proteome</keyword>
<evidence type="ECO:0000259" key="4">
    <source>
        <dbReference type="Pfam" id="PF00905"/>
    </source>
</evidence>
<dbReference type="Gene3D" id="3.40.710.10">
    <property type="entry name" value="DD-peptidase/beta-lactamase superfamily"/>
    <property type="match status" value="1"/>
</dbReference>
<keyword evidence="6" id="KW-0131">Cell cycle</keyword>
<dbReference type="SUPFAM" id="SSF56519">
    <property type="entry name" value="Penicillin binding protein dimerisation domain"/>
    <property type="match status" value="1"/>
</dbReference>
<dbReference type="Pfam" id="PF03717">
    <property type="entry name" value="PBP_dimer"/>
    <property type="match status" value="1"/>
</dbReference>
<reference evidence="8 11" key="2">
    <citation type="submission" date="2016-01" db="EMBL/GenBank/DDBJ databases">
        <title>Mycobacterium immunogenum strain CD11_6 genome sequencing and assembly.</title>
        <authorList>
            <person name="Kaur G."/>
            <person name="Nair G.R."/>
            <person name="Mayilraj S."/>
        </authorList>
    </citation>
    <scope>NUCLEOTIDE SEQUENCE [LARGE SCALE GENOMIC DNA]</scope>
    <source>
        <strain evidence="8 11">CD11-6</strain>
    </source>
</reference>
<dbReference type="InterPro" id="IPR005311">
    <property type="entry name" value="PBP_dimer"/>
</dbReference>
<dbReference type="InterPro" id="IPR012338">
    <property type="entry name" value="Beta-lactam/transpept-like"/>
</dbReference>
<evidence type="ECO:0000313" key="6">
    <source>
        <dbReference type="EMBL" id="KPG09171.1"/>
    </source>
</evidence>